<protein>
    <recommendedName>
        <fullName evidence="4">Type II secretion system protein GspN</fullName>
    </recommendedName>
</protein>
<dbReference type="Proteomes" id="UP000287502">
    <property type="component" value="Chromosome"/>
</dbReference>
<accession>A0A410K1H8</accession>
<reference evidence="2 3" key="1">
    <citation type="submission" date="2019-01" db="EMBL/GenBank/DDBJ databases">
        <title>Geovibrio thiophilus DSM 11263, complete genome.</title>
        <authorList>
            <person name="Spring S."/>
            <person name="Bunk B."/>
            <person name="Sproer C."/>
        </authorList>
    </citation>
    <scope>NUCLEOTIDE SEQUENCE [LARGE SCALE GENOMIC DNA]</scope>
    <source>
        <strain evidence="2 3">DSM 11263</strain>
    </source>
</reference>
<dbReference type="EMBL" id="CP035108">
    <property type="protein sequence ID" value="QAR34252.1"/>
    <property type="molecule type" value="Genomic_DNA"/>
</dbReference>
<keyword evidence="1" id="KW-1133">Transmembrane helix</keyword>
<dbReference type="PROSITE" id="PS51257">
    <property type="entry name" value="PROKAR_LIPOPROTEIN"/>
    <property type="match status" value="1"/>
</dbReference>
<gene>
    <name evidence="2" type="ORF">EP073_12805</name>
</gene>
<evidence type="ECO:0000313" key="3">
    <source>
        <dbReference type="Proteomes" id="UP000287502"/>
    </source>
</evidence>
<keyword evidence="1" id="KW-0472">Membrane</keyword>
<dbReference type="AlphaFoldDB" id="A0A410K1H8"/>
<evidence type="ECO:0000313" key="2">
    <source>
        <dbReference type="EMBL" id="QAR34252.1"/>
    </source>
</evidence>
<organism evidence="2 3">
    <name type="scientific">Geovibrio thiophilus</name>
    <dbReference type="NCBI Taxonomy" id="139438"/>
    <lineage>
        <taxon>Bacteria</taxon>
        <taxon>Pseudomonadati</taxon>
        <taxon>Deferribacterota</taxon>
        <taxon>Deferribacteres</taxon>
        <taxon>Deferribacterales</taxon>
        <taxon>Geovibrionaceae</taxon>
        <taxon>Geovibrio</taxon>
    </lineage>
</organism>
<keyword evidence="3" id="KW-1185">Reference proteome</keyword>
<feature type="transmembrane region" description="Helical" evidence="1">
    <location>
        <begin position="6"/>
        <end position="26"/>
    </location>
</feature>
<dbReference type="RefSeq" id="WP_128467557.1">
    <property type="nucleotide sequence ID" value="NZ_CP035108.1"/>
</dbReference>
<name>A0A410K1H8_9BACT</name>
<evidence type="ECO:0008006" key="4">
    <source>
        <dbReference type="Google" id="ProtNLM"/>
    </source>
</evidence>
<sequence>MIRNILINAAIFIGCTVIFLLMFFPYGKVLEFYAEKAAAKANVTLSIGTTDAGPFGAELTSIKISEFTADKLELGYTPLSAVTHAVSAKISSEIVTGEASHKGGELKLKALIELDKIPQITEIGLGGEVALDVEVTDGKGKGKISAPKLTIPSELGPITFNDITGDLLIEKQMIGVSNLTSQGAAKINLNGNIRINQVNAGKSVIALTGTAGVAGMNKRITITGTVLEPRISVN</sequence>
<dbReference type="KEGG" id="gtl:EP073_12805"/>
<proteinExistence type="predicted"/>
<keyword evidence="1" id="KW-0812">Transmembrane</keyword>
<evidence type="ECO:0000256" key="1">
    <source>
        <dbReference type="SAM" id="Phobius"/>
    </source>
</evidence>